<dbReference type="AlphaFoldDB" id="A0A1G2C801"/>
<evidence type="ECO:0000313" key="1">
    <source>
        <dbReference type="EMBL" id="OGY97498.1"/>
    </source>
</evidence>
<dbReference type="EMBL" id="MHKX01000032">
    <property type="protein sequence ID" value="OGY97498.1"/>
    <property type="molecule type" value="Genomic_DNA"/>
</dbReference>
<comment type="caution">
    <text evidence="1">The sequence shown here is derived from an EMBL/GenBank/DDBJ whole genome shotgun (WGS) entry which is preliminary data.</text>
</comment>
<dbReference type="STRING" id="1798647.A2855_02500"/>
<sequence length="226" mass="26400">MAKPFLKQKAIELRRAGQSYSQIRRQLGVSKGTLSAWLEGMLLSPERIVELRDRSGVRIERYRETRRRNREDILRAIYDQERSKIFPLSPREEFLCGLFLYWGEGGKRVKGSFYLSNTDYRMMRFFVRWTRETLKVPLRKIVVRLHVYSDMNIEREQDFWSHALDIPIPRFRKPYVKGSTLTGLSYKNGFGHGTCNVIVNDAMLSKRILMGIRSIADTFGNSGPVA</sequence>
<dbReference type="InterPro" id="IPR009057">
    <property type="entry name" value="Homeodomain-like_sf"/>
</dbReference>
<protein>
    <submittedName>
        <fullName evidence="1">Uncharacterized protein</fullName>
    </submittedName>
</protein>
<organism evidence="1 2">
    <name type="scientific">Candidatus Liptonbacteria bacterium RIFCSPHIGHO2_01_FULL_57_28</name>
    <dbReference type="NCBI Taxonomy" id="1798647"/>
    <lineage>
        <taxon>Bacteria</taxon>
        <taxon>Candidatus Liptoniibacteriota</taxon>
    </lineage>
</organism>
<evidence type="ECO:0000313" key="2">
    <source>
        <dbReference type="Proteomes" id="UP000179059"/>
    </source>
</evidence>
<accession>A0A1G2C801</accession>
<name>A0A1G2C801_9BACT</name>
<gene>
    <name evidence="1" type="ORF">A2855_02500</name>
</gene>
<proteinExistence type="predicted"/>
<dbReference type="SUPFAM" id="SSF46689">
    <property type="entry name" value="Homeodomain-like"/>
    <property type="match status" value="1"/>
</dbReference>
<dbReference type="Gene3D" id="1.10.10.60">
    <property type="entry name" value="Homeodomain-like"/>
    <property type="match status" value="1"/>
</dbReference>
<reference evidence="1 2" key="1">
    <citation type="journal article" date="2016" name="Nat. Commun.">
        <title>Thousands of microbial genomes shed light on interconnected biogeochemical processes in an aquifer system.</title>
        <authorList>
            <person name="Anantharaman K."/>
            <person name="Brown C.T."/>
            <person name="Hug L.A."/>
            <person name="Sharon I."/>
            <person name="Castelle C.J."/>
            <person name="Probst A.J."/>
            <person name="Thomas B.C."/>
            <person name="Singh A."/>
            <person name="Wilkins M.J."/>
            <person name="Karaoz U."/>
            <person name="Brodie E.L."/>
            <person name="Williams K.H."/>
            <person name="Hubbard S.S."/>
            <person name="Banfield J.F."/>
        </authorList>
    </citation>
    <scope>NUCLEOTIDE SEQUENCE [LARGE SCALE GENOMIC DNA]</scope>
</reference>
<dbReference type="Proteomes" id="UP000179059">
    <property type="component" value="Unassembled WGS sequence"/>
</dbReference>